<dbReference type="Pfam" id="PF22945">
    <property type="entry name" value="LEM-3_GIY-YIG"/>
    <property type="match status" value="1"/>
</dbReference>
<feature type="domain" description="GIY-YIG" evidence="1">
    <location>
        <begin position="12"/>
        <end position="102"/>
    </location>
</feature>
<gene>
    <name evidence="2" type="ORF">GCM10011499_10140</name>
</gene>
<name>A0A916VW27_9HYPH</name>
<dbReference type="Proteomes" id="UP000596977">
    <property type="component" value="Unassembled WGS sequence"/>
</dbReference>
<reference evidence="2 3" key="1">
    <citation type="journal article" date="2014" name="Int. J. Syst. Evol. Microbiol.">
        <title>Complete genome sequence of Corynebacterium casei LMG S-19264T (=DSM 44701T), isolated from a smear-ripened cheese.</title>
        <authorList>
            <consortium name="US DOE Joint Genome Institute (JGI-PGF)"/>
            <person name="Walter F."/>
            <person name="Albersmeier A."/>
            <person name="Kalinowski J."/>
            <person name="Ruckert C."/>
        </authorList>
    </citation>
    <scope>NUCLEOTIDE SEQUENCE [LARGE SCALE GENOMIC DNA]</scope>
    <source>
        <strain evidence="2 3">CGMCC 1.15896</strain>
    </source>
</reference>
<proteinExistence type="predicted"/>
<dbReference type="InterPro" id="IPR035901">
    <property type="entry name" value="GIY-YIG_endonuc_sf"/>
</dbReference>
<keyword evidence="3" id="KW-1185">Reference proteome</keyword>
<organism evidence="2 3">
    <name type="scientific">Pelagibacterium lentulum</name>
    <dbReference type="NCBI Taxonomy" id="2029865"/>
    <lineage>
        <taxon>Bacteria</taxon>
        <taxon>Pseudomonadati</taxon>
        <taxon>Pseudomonadota</taxon>
        <taxon>Alphaproteobacteria</taxon>
        <taxon>Hyphomicrobiales</taxon>
        <taxon>Devosiaceae</taxon>
        <taxon>Pelagibacterium</taxon>
    </lineage>
</organism>
<dbReference type="AlphaFoldDB" id="A0A916VW27"/>
<evidence type="ECO:0000313" key="2">
    <source>
        <dbReference type="EMBL" id="GGA42570.1"/>
    </source>
</evidence>
<dbReference type="PROSITE" id="PS50164">
    <property type="entry name" value="GIY_YIG"/>
    <property type="match status" value="1"/>
</dbReference>
<dbReference type="OrthoDB" id="67448at2"/>
<dbReference type="InterPro" id="IPR000305">
    <property type="entry name" value="GIY-YIG_endonuc"/>
</dbReference>
<sequence>MKDLGSDIIEQLGWYVYRLIDPRNGETFYVGKGKGNRILQHLKGNIDNCEDKSDLKRVRIREIQHAGLEVGLIIHRHNLHDEATAYAVEAAVIDAYPGLNNRVGGHYSDIFGCRHLREIIAAYKRPEIVVDEPTLLISIGRSFDSAEKDDVYHAVRGVWKISEQKAKKYALVLAHIQGIVAGAFRPTRWLPATQQNFSWLKGDIVGRIGFEGIEAEPEVREKYINKRVPQAFRQKGAANPIRYIDLEH</sequence>
<dbReference type="CDD" id="cd10440">
    <property type="entry name" value="GIY-YIG_COG3680"/>
    <property type="match status" value="1"/>
</dbReference>
<dbReference type="SUPFAM" id="SSF82771">
    <property type="entry name" value="GIY-YIG endonuclease"/>
    <property type="match status" value="1"/>
</dbReference>
<comment type="caution">
    <text evidence="2">The sequence shown here is derived from an EMBL/GenBank/DDBJ whole genome shotgun (WGS) entry which is preliminary data.</text>
</comment>
<accession>A0A916VW27</accession>
<protein>
    <recommendedName>
        <fullName evidence="1">GIY-YIG domain-containing protein</fullName>
    </recommendedName>
</protein>
<dbReference type="EMBL" id="BMKB01000002">
    <property type="protein sequence ID" value="GGA42570.1"/>
    <property type="molecule type" value="Genomic_DNA"/>
</dbReference>
<evidence type="ECO:0000313" key="3">
    <source>
        <dbReference type="Proteomes" id="UP000596977"/>
    </source>
</evidence>
<evidence type="ECO:0000259" key="1">
    <source>
        <dbReference type="PROSITE" id="PS50164"/>
    </source>
</evidence>
<dbReference type="RefSeq" id="WP_127072630.1">
    <property type="nucleotide sequence ID" value="NZ_BMKB01000002.1"/>
</dbReference>